<gene>
    <name evidence="3" type="ORF">GALMADRAFT_242230</name>
</gene>
<proteinExistence type="predicted"/>
<dbReference type="InterPro" id="IPR045339">
    <property type="entry name" value="DUF6534"/>
</dbReference>
<name>A0A067TA05_GALM3</name>
<accession>A0A067TA05</accession>
<dbReference type="AlphaFoldDB" id="A0A067TA05"/>
<evidence type="ECO:0000313" key="4">
    <source>
        <dbReference type="Proteomes" id="UP000027222"/>
    </source>
</evidence>
<feature type="transmembrane region" description="Helical" evidence="1">
    <location>
        <begin position="77"/>
        <end position="96"/>
    </location>
</feature>
<dbReference type="OrthoDB" id="3270417at2759"/>
<dbReference type="Pfam" id="PF20152">
    <property type="entry name" value="DUF6534"/>
    <property type="match status" value="1"/>
</dbReference>
<dbReference type="HOGENOM" id="CLU_1421506_0_0_1"/>
<reference evidence="4" key="1">
    <citation type="journal article" date="2014" name="Proc. Natl. Acad. Sci. U.S.A.">
        <title>Extensive sampling of basidiomycete genomes demonstrates inadequacy of the white-rot/brown-rot paradigm for wood decay fungi.</title>
        <authorList>
            <person name="Riley R."/>
            <person name="Salamov A.A."/>
            <person name="Brown D.W."/>
            <person name="Nagy L.G."/>
            <person name="Floudas D."/>
            <person name="Held B.W."/>
            <person name="Levasseur A."/>
            <person name="Lombard V."/>
            <person name="Morin E."/>
            <person name="Otillar R."/>
            <person name="Lindquist E.A."/>
            <person name="Sun H."/>
            <person name="LaButti K.M."/>
            <person name="Schmutz J."/>
            <person name="Jabbour D."/>
            <person name="Luo H."/>
            <person name="Baker S.E."/>
            <person name="Pisabarro A.G."/>
            <person name="Walton J.D."/>
            <person name="Blanchette R.A."/>
            <person name="Henrissat B."/>
            <person name="Martin F."/>
            <person name="Cullen D."/>
            <person name="Hibbett D.S."/>
            <person name="Grigoriev I.V."/>
        </authorList>
    </citation>
    <scope>NUCLEOTIDE SEQUENCE [LARGE SCALE GENOMIC DNA]</scope>
    <source>
        <strain evidence="4">CBS 339.88</strain>
    </source>
</reference>
<dbReference type="Proteomes" id="UP000027222">
    <property type="component" value="Unassembled WGS sequence"/>
</dbReference>
<dbReference type="EMBL" id="KL142372">
    <property type="protein sequence ID" value="KDR80020.1"/>
    <property type="molecule type" value="Genomic_DNA"/>
</dbReference>
<keyword evidence="1" id="KW-0472">Membrane</keyword>
<dbReference type="STRING" id="685588.A0A067TA05"/>
<keyword evidence="1" id="KW-1133">Transmembrane helix</keyword>
<keyword evidence="1" id="KW-0812">Transmembrane</keyword>
<evidence type="ECO:0000259" key="2">
    <source>
        <dbReference type="Pfam" id="PF20152"/>
    </source>
</evidence>
<protein>
    <recommendedName>
        <fullName evidence="2">DUF6534 domain-containing protein</fullName>
    </recommendedName>
</protein>
<feature type="transmembrane region" description="Helical" evidence="1">
    <location>
        <begin position="49"/>
        <end position="71"/>
    </location>
</feature>
<evidence type="ECO:0000256" key="1">
    <source>
        <dbReference type="SAM" id="Phobius"/>
    </source>
</evidence>
<evidence type="ECO:0000313" key="3">
    <source>
        <dbReference type="EMBL" id="KDR80020.1"/>
    </source>
</evidence>
<feature type="transmembrane region" description="Helical" evidence="1">
    <location>
        <begin position="12"/>
        <end position="28"/>
    </location>
</feature>
<organism evidence="3 4">
    <name type="scientific">Galerina marginata (strain CBS 339.88)</name>
    <dbReference type="NCBI Taxonomy" id="685588"/>
    <lineage>
        <taxon>Eukaryota</taxon>
        <taxon>Fungi</taxon>
        <taxon>Dikarya</taxon>
        <taxon>Basidiomycota</taxon>
        <taxon>Agaricomycotina</taxon>
        <taxon>Agaricomycetes</taxon>
        <taxon>Agaricomycetidae</taxon>
        <taxon>Agaricales</taxon>
        <taxon>Agaricineae</taxon>
        <taxon>Strophariaceae</taxon>
        <taxon>Galerina</taxon>
    </lineage>
</organism>
<sequence>MTSVIKATFSYSTGFDIVLAGSMCYYLNKTRNRTCFRPTSNRIASIMRYILISGTITSATSLAILICYIIMPENLIFLGITFIVTKVYINSYMALLNARSSTRGRPSPNKTEGRITYLRSDGGLQQRKTASSNHKGDEIHSDSFQLSSVSTHSGADTTLGVTQSEPPCVSIQIHHTEERRVDEGTQYSSQV</sequence>
<feature type="domain" description="DUF6534" evidence="2">
    <location>
        <begin position="14"/>
        <end position="101"/>
    </location>
</feature>
<keyword evidence="4" id="KW-1185">Reference proteome</keyword>